<organism evidence="1 2">
    <name type="scientific">Solemya elarraichensis gill symbiont</name>
    <dbReference type="NCBI Taxonomy" id="1918949"/>
    <lineage>
        <taxon>Bacteria</taxon>
        <taxon>Pseudomonadati</taxon>
        <taxon>Pseudomonadota</taxon>
        <taxon>Gammaproteobacteria</taxon>
        <taxon>sulfur-oxidizing symbionts</taxon>
    </lineage>
</organism>
<dbReference type="RefSeq" id="WP_078477638.1">
    <property type="nucleotide sequence ID" value="NZ_MPRK01000294.1"/>
</dbReference>
<evidence type="ECO:0000313" key="1">
    <source>
        <dbReference type="EMBL" id="OOZ37069.1"/>
    </source>
</evidence>
<name>A0A1T2KW37_9GAMM</name>
<keyword evidence="2" id="KW-1185">Reference proteome</keyword>
<sequence length="77" mass="8930">MTEVRRVLKVPPVLKVRQAFKVSRVFQDLLANKGLLAQMVGLLDLVRVGLRAFKALEVWWVHEEHKVKKVRLVQMAL</sequence>
<gene>
    <name evidence="1" type="ORF">BOW52_10400</name>
</gene>
<dbReference type="Proteomes" id="UP000190198">
    <property type="component" value="Unassembled WGS sequence"/>
</dbReference>
<dbReference type="EMBL" id="MPRK01000294">
    <property type="protein sequence ID" value="OOZ37069.1"/>
    <property type="molecule type" value="Genomic_DNA"/>
</dbReference>
<evidence type="ECO:0000313" key="2">
    <source>
        <dbReference type="Proteomes" id="UP000190198"/>
    </source>
</evidence>
<proteinExistence type="predicted"/>
<reference evidence="1 2" key="1">
    <citation type="submission" date="2016-11" db="EMBL/GenBank/DDBJ databases">
        <title>Mixed transmission modes and dynamic genome evolution in an obligate animal-bacterial symbiosis.</title>
        <authorList>
            <person name="Russell S.L."/>
            <person name="Corbett-Detig R.B."/>
            <person name="Cavanaugh C.M."/>
        </authorList>
    </citation>
    <scope>NUCLEOTIDE SEQUENCE [LARGE SCALE GENOMIC DNA]</scope>
    <source>
        <strain evidence="1">Sp-SM6</strain>
    </source>
</reference>
<accession>A0A1T2KW37</accession>
<comment type="caution">
    <text evidence="1">The sequence shown here is derived from an EMBL/GenBank/DDBJ whole genome shotgun (WGS) entry which is preliminary data.</text>
</comment>
<protein>
    <submittedName>
        <fullName evidence="1">Uncharacterized protein</fullName>
    </submittedName>
</protein>
<dbReference type="AlphaFoldDB" id="A0A1T2KW37"/>